<dbReference type="GeneID" id="28830034"/>
<feature type="signal peptide" evidence="1">
    <location>
        <begin position="1"/>
        <end position="16"/>
    </location>
</feature>
<dbReference type="Proteomes" id="UP000070700">
    <property type="component" value="Unassembled WGS sequence"/>
</dbReference>
<feature type="chain" id="PRO_5008267626" evidence="1">
    <location>
        <begin position="17"/>
        <end position="93"/>
    </location>
</feature>
<gene>
    <name evidence="2" type="ORF">LY89DRAFT_737890</name>
</gene>
<evidence type="ECO:0000313" key="2">
    <source>
        <dbReference type="EMBL" id="KUJ12989.1"/>
    </source>
</evidence>
<dbReference type="EMBL" id="KQ947423">
    <property type="protein sequence ID" value="KUJ12989.1"/>
    <property type="molecule type" value="Genomic_DNA"/>
</dbReference>
<accession>A0A194WZ63</accession>
<dbReference type="KEGG" id="psco:LY89DRAFT_737890"/>
<protein>
    <submittedName>
        <fullName evidence="2">Uncharacterized protein</fullName>
    </submittedName>
</protein>
<dbReference type="AlphaFoldDB" id="A0A194WZ63"/>
<organism evidence="2 3">
    <name type="scientific">Mollisia scopiformis</name>
    <name type="common">Conifer needle endophyte fungus</name>
    <name type="synonym">Phialocephala scopiformis</name>
    <dbReference type="NCBI Taxonomy" id="149040"/>
    <lineage>
        <taxon>Eukaryota</taxon>
        <taxon>Fungi</taxon>
        <taxon>Dikarya</taxon>
        <taxon>Ascomycota</taxon>
        <taxon>Pezizomycotina</taxon>
        <taxon>Leotiomycetes</taxon>
        <taxon>Helotiales</taxon>
        <taxon>Mollisiaceae</taxon>
        <taxon>Mollisia</taxon>
    </lineage>
</organism>
<name>A0A194WZ63_MOLSC</name>
<evidence type="ECO:0000313" key="3">
    <source>
        <dbReference type="Proteomes" id="UP000070700"/>
    </source>
</evidence>
<sequence>MNLFTFLAVQIALVMAGPMFIHKQHLNETTARVHPATGLETGITTGSCNGIKRGLPRIEPDESTLAVPEALAARQDPNMIPTIIIDALAEDAC</sequence>
<evidence type="ECO:0000256" key="1">
    <source>
        <dbReference type="SAM" id="SignalP"/>
    </source>
</evidence>
<dbReference type="RefSeq" id="XP_018067344.1">
    <property type="nucleotide sequence ID" value="XM_018220308.1"/>
</dbReference>
<dbReference type="InParanoid" id="A0A194WZ63"/>
<proteinExistence type="predicted"/>
<keyword evidence="1" id="KW-0732">Signal</keyword>
<reference evidence="2 3" key="1">
    <citation type="submission" date="2015-10" db="EMBL/GenBank/DDBJ databases">
        <title>Full genome of DAOMC 229536 Phialocephala scopiformis, a fungal endophyte of spruce producing the potent anti-insectan compound rugulosin.</title>
        <authorList>
            <consortium name="DOE Joint Genome Institute"/>
            <person name="Walker A.K."/>
            <person name="Frasz S.L."/>
            <person name="Seifert K.A."/>
            <person name="Miller J.D."/>
            <person name="Mondo S.J."/>
            <person name="Labutti K."/>
            <person name="Lipzen A."/>
            <person name="Dockter R."/>
            <person name="Kennedy M."/>
            <person name="Grigoriev I.V."/>
            <person name="Spatafora J.W."/>
        </authorList>
    </citation>
    <scope>NUCLEOTIDE SEQUENCE [LARGE SCALE GENOMIC DNA]</scope>
    <source>
        <strain evidence="2 3">CBS 120377</strain>
    </source>
</reference>
<keyword evidence="3" id="KW-1185">Reference proteome</keyword>